<dbReference type="CDD" id="cd06093">
    <property type="entry name" value="PX_domain"/>
    <property type="match status" value="1"/>
</dbReference>
<dbReference type="GO" id="GO:0035091">
    <property type="term" value="F:phosphatidylinositol binding"/>
    <property type="evidence" value="ECO:0007669"/>
    <property type="project" value="InterPro"/>
</dbReference>
<feature type="domain" description="PX" evidence="2">
    <location>
        <begin position="90"/>
        <end position="234"/>
    </location>
</feature>
<dbReference type="InParanoid" id="K3WQ72"/>
<proteinExistence type="predicted"/>
<keyword evidence="4" id="KW-1185">Reference proteome</keyword>
<feature type="compositionally biased region" description="Polar residues" evidence="1">
    <location>
        <begin position="237"/>
        <end position="250"/>
    </location>
</feature>
<dbReference type="Gene3D" id="3.30.1520.10">
    <property type="entry name" value="Phox-like domain"/>
    <property type="match status" value="1"/>
</dbReference>
<feature type="compositionally biased region" description="Basic and acidic residues" evidence="1">
    <location>
        <begin position="251"/>
        <end position="260"/>
    </location>
</feature>
<reference evidence="3" key="3">
    <citation type="submission" date="2015-02" db="UniProtKB">
        <authorList>
            <consortium name="EnsemblProtists"/>
        </authorList>
    </citation>
    <scope>IDENTIFICATION</scope>
    <source>
        <strain evidence="3">DAOM BR144</strain>
    </source>
</reference>
<sequence length="316" mass="35293">MPSAVTTTENNDVMLWRRHSYDATTTNDRTYWSDRKPPMEHRASAPVLQRFSLPSSASLESSVRPSSVVSDVEAARLTTTAVRFLGVSAAINTPSSATQTKKRSTKHTHCVFVVQVDTGAEQFVIQKRFSQFRALRQQLFALLEANSHCGNGACRQLAQLTQLKFPRRTLQVFGKKSADLAVARERLIVLQRFVDAMLRVYRMAPKRQLRCCANTNCIALDTIRAFLEIVNPENPLAMSNGSTASTATNDSDFKMSEERSFSSSSTSELNSSGVNNKRRGFPPPTRVTLQSPHEAAHQFEQLYPITEDTELVHMHA</sequence>
<evidence type="ECO:0000313" key="4">
    <source>
        <dbReference type="Proteomes" id="UP000019132"/>
    </source>
</evidence>
<evidence type="ECO:0000256" key="1">
    <source>
        <dbReference type="SAM" id="MobiDB-lite"/>
    </source>
</evidence>
<dbReference type="PROSITE" id="PS50195">
    <property type="entry name" value="PX"/>
    <property type="match status" value="1"/>
</dbReference>
<dbReference type="VEuPathDB" id="FungiDB:PYU1_G007099"/>
<reference evidence="4" key="2">
    <citation type="submission" date="2010-04" db="EMBL/GenBank/DDBJ databases">
        <authorList>
            <person name="Buell R."/>
            <person name="Hamilton J."/>
            <person name="Hostetler J."/>
        </authorList>
    </citation>
    <scope>NUCLEOTIDE SEQUENCE [LARGE SCALE GENOMIC DNA]</scope>
    <source>
        <strain evidence="4">DAOM:BR144</strain>
    </source>
</reference>
<protein>
    <recommendedName>
        <fullName evidence="2">PX domain-containing protein</fullName>
    </recommendedName>
</protein>
<dbReference type="eggNOG" id="ENOG502S4AV">
    <property type="taxonomic scope" value="Eukaryota"/>
</dbReference>
<dbReference type="EnsemblProtists" id="PYU1_T007114">
    <property type="protein sequence ID" value="PYU1_T007114"/>
    <property type="gene ID" value="PYU1_G007099"/>
</dbReference>
<feature type="region of interest" description="Disordered" evidence="1">
    <location>
        <begin position="237"/>
        <end position="292"/>
    </location>
</feature>
<dbReference type="EMBL" id="GL376560">
    <property type="status" value="NOT_ANNOTATED_CDS"/>
    <property type="molecule type" value="Genomic_DNA"/>
</dbReference>
<reference evidence="4" key="1">
    <citation type="journal article" date="2010" name="Genome Biol.">
        <title>Genome sequence of the necrotrophic plant pathogen Pythium ultimum reveals original pathogenicity mechanisms and effector repertoire.</title>
        <authorList>
            <person name="Levesque C.A."/>
            <person name="Brouwer H."/>
            <person name="Cano L."/>
            <person name="Hamilton J.P."/>
            <person name="Holt C."/>
            <person name="Huitema E."/>
            <person name="Raffaele S."/>
            <person name="Robideau G.P."/>
            <person name="Thines M."/>
            <person name="Win J."/>
            <person name="Zerillo M.M."/>
            <person name="Beakes G.W."/>
            <person name="Boore J.L."/>
            <person name="Busam D."/>
            <person name="Dumas B."/>
            <person name="Ferriera S."/>
            <person name="Fuerstenberg S.I."/>
            <person name="Gachon C.M."/>
            <person name="Gaulin E."/>
            <person name="Govers F."/>
            <person name="Grenville-Briggs L."/>
            <person name="Horner N."/>
            <person name="Hostetler J."/>
            <person name="Jiang R.H."/>
            <person name="Johnson J."/>
            <person name="Krajaejun T."/>
            <person name="Lin H."/>
            <person name="Meijer H.J."/>
            <person name="Moore B."/>
            <person name="Morris P."/>
            <person name="Phuntmart V."/>
            <person name="Puiu D."/>
            <person name="Shetty J."/>
            <person name="Stajich J.E."/>
            <person name="Tripathy S."/>
            <person name="Wawra S."/>
            <person name="van West P."/>
            <person name="Whitty B.R."/>
            <person name="Coutinho P.M."/>
            <person name="Henrissat B."/>
            <person name="Martin F."/>
            <person name="Thomas P.D."/>
            <person name="Tyler B.M."/>
            <person name="De Vries R.P."/>
            <person name="Kamoun S."/>
            <person name="Yandell M."/>
            <person name="Tisserat N."/>
            <person name="Buell C.R."/>
        </authorList>
    </citation>
    <scope>NUCLEOTIDE SEQUENCE</scope>
    <source>
        <strain evidence="4">DAOM:BR144</strain>
    </source>
</reference>
<feature type="compositionally biased region" description="Low complexity" evidence="1">
    <location>
        <begin position="261"/>
        <end position="272"/>
    </location>
</feature>
<dbReference type="HOGENOM" id="CLU_788669_0_0_1"/>
<organism evidence="3 4">
    <name type="scientific">Globisporangium ultimum (strain ATCC 200006 / CBS 805.95 / DAOM BR144)</name>
    <name type="common">Pythium ultimum</name>
    <dbReference type="NCBI Taxonomy" id="431595"/>
    <lineage>
        <taxon>Eukaryota</taxon>
        <taxon>Sar</taxon>
        <taxon>Stramenopiles</taxon>
        <taxon>Oomycota</taxon>
        <taxon>Peronosporomycetes</taxon>
        <taxon>Pythiales</taxon>
        <taxon>Pythiaceae</taxon>
        <taxon>Globisporangium</taxon>
    </lineage>
</organism>
<dbReference type="InterPro" id="IPR036871">
    <property type="entry name" value="PX_dom_sf"/>
</dbReference>
<evidence type="ECO:0000259" key="2">
    <source>
        <dbReference type="PROSITE" id="PS50195"/>
    </source>
</evidence>
<dbReference type="Proteomes" id="UP000019132">
    <property type="component" value="Unassembled WGS sequence"/>
</dbReference>
<name>K3WQ72_GLOUD</name>
<evidence type="ECO:0000313" key="3">
    <source>
        <dbReference type="EnsemblProtists" id="PYU1_T007114"/>
    </source>
</evidence>
<accession>K3WQ72</accession>
<dbReference type="InterPro" id="IPR001683">
    <property type="entry name" value="PX_dom"/>
</dbReference>
<dbReference type="AlphaFoldDB" id="K3WQ72"/>
<dbReference type="SUPFAM" id="SSF64268">
    <property type="entry name" value="PX domain"/>
    <property type="match status" value="1"/>
</dbReference>